<protein>
    <submittedName>
        <fullName evidence="2">Uncharacterized protein</fullName>
    </submittedName>
</protein>
<accession>A0AAD7FQF9</accession>
<dbReference type="AlphaFoldDB" id="A0AAD7FQF9"/>
<feature type="chain" id="PRO_5042137896" evidence="1">
    <location>
        <begin position="19"/>
        <end position="246"/>
    </location>
</feature>
<evidence type="ECO:0000256" key="1">
    <source>
        <dbReference type="SAM" id="SignalP"/>
    </source>
</evidence>
<organism evidence="2 3">
    <name type="scientific">Roridomyces roridus</name>
    <dbReference type="NCBI Taxonomy" id="1738132"/>
    <lineage>
        <taxon>Eukaryota</taxon>
        <taxon>Fungi</taxon>
        <taxon>Dikarya</taxon>
        <taxon>Basidiomycota</taxon>
        <taxon>Agaricomycotina</taxon>
        <taxon>Agaricomycetes</taxon>
        <taxon>Agaricomycetidae</taxon>
        <taxon>Agaricales</taxon>
        <taxon>Marasmiineae</taxon>
        <taxon>Mycenaceae</taxon>
        <taxon>Roridomyces</taxon>
    </lineage>
</organism>
<gene>
    <name evidence="2" type="ORF">FB45DRAFT_523082</name>
</gene>
<keyword evidence="1" id="KW-0732">Signal</keyword>
<proteinExistence type="predicted"/>
<dbReference type="Proteomes" id="UP001221142">
    <property type="component" value="Unassembled WGS sequence"/>
</dbReference>
<dbReference type="EMBL" id="JARKIF010000008">
    <property type="protein sequence ID" value="KAJ7633158.1"/>
    <property type="molecule type" value="Genomic_DNA"/>
</dbReference>
<sequence length="246" mass="28346">MLGAAVVALSLMLRLDFWMKHPLARTALKNGAVFEINYGAKMIPFSSRLAPQRAVHQLKGIDGRLRRRLPASPRARADCRWRSHCRAGDSEIIGEMCRTCKLDFDYRRWSAELGRKDHFIGTCSRRHSQRVHERFKISRFACLNSTNVLHTSSCPTELCRHLALPKKTTISLSEVRGDKKRPREGKDARGRYLRGETRLVPKNGIFGPMLACCTSQRFAEFWSWVCPQSHCWRKKDRPDIEILKPT</sequence>
<feature type="signal peptide" evidence="1">
    <location>
        <begin position="1"/>
        <end position="18"/>
    </location>
</feature>
<evidence type="ECO:0000313" key="3">
    <source>
        <dbReference type="Proteomes" id="UP001221142"/>
    </source>
</evidence>
<name>A0AAD7FQF9_9AGAR</name>
<reference evidence="2" key="1">
    <citation type="submission" date="2023-03" db="EMBL/GenBank/DDBJ databases">
        <title>Massive genome expansion in bonnet fungi (Mycena s.s.) driven by repeated elements and novel gene families across ecological guilds.</title>
        <authorList>
            <consortium name="Lawrence Berkeley National Laboratory"/>
            <person name="Harder C.B."/>
            <person name="Miyauchi S."/>
            <person name="Viragh M."/>
            <person name="Kuo A."/>
            <person name="Thoen E."/>
            <person name="Andreopoulos B."/>
            <person name="Lu D."/>
            <person name="Skrede I."/>
            <person name="Drula E."/>
            <person name="Henrissat B."/>
            <person name="Morin E."/>
            <person name="Kohler A."/>
            <person name="Barry K."/>
            <person name="LaButti K."/>
            <person name="Morin E."/>
            <person name="Salamov A."/>
            <person name="Lipzen A."/>
            <person name="Mereny Z."/>
            <person name="Hegedus B."/>
            <person name="Baldrian P."/>
            <person name="Stursova M."/>
            <person name="Weitz H."/>
            <person name="Taylor A."/>
            <person name="Grigoriev I.V."/>
            <person name="Nagy L.G."/>
            <person name="Martin F."/>
            <person name="Kauserud H."/>
        </authorList>
    </citation>
    <scope>NUCLEOTIDE SEQUENCE</scope>
    <source>
        <strain evidence="2">9284</strain>
    </source>
</reference>
<keyword evidence="3" id="KW-1185">Reference proteome</keyword>
<comment type="caution">
    <text evidence="2">The sequence shown here is derived from an EMBL/GenBank/DDBJ whole genome shotgun (WGS) entry which is preliminary data.</text>
</comment>
<evidence type="ECO:0000313" key="2">
    <source>
        <dbReference type="EMBL" id="KAJ7633158.1"/>
    </source>
</evidence>